<evidence type="ECO:0000256" key="1">
    <source>
        <dbReference type="ARBA" id="ARBA00010531"/>
    </source>
</evidence>
<evidence type="ECO:0000313" key="9">
    <source>
        <dbReference type="Proteomes" id="UP000007014"/>
    </source>
</evidence>
<dbReference type="OrthoDB" id="1747252at2759"/>
<dbReference type="eggNOG" id="KOG1569">
    <property type="taxonomic scope" value="Eukaryota"/>
</dbReference>
<evidence type="ECO:0000256" key="7">
    <source>
        <dbReference type="ARBA" id="ARBA00035426"/>
    </source>
</evidence>
<dbReference type="SUPFAM" id="SSF56808">
    <property type="entry name" value="Ribosomal protein L1"/>
    <property type="match status" value="1"/>
</dbReference>
<dbReference type="FunFam" id="3.40.50.790:FF:000001">
    <property type="entry name" value="50S ribosomal protein L1"/>
    <property type="match status" value="1"/>
</dbReference>
<evidence type="ECO:0000256" key="3">
    <source>
        <dbReference type="ARBA" id="ARBA00022980"/>
    </source>
</evidence>
<dbReference type="RefSeq" id="XP_005534954.1">
    <property type="nucleotide sequence ID" value="XM_005534897.1"/>
</dbReference>
<evidence type="ECO:0000256" key="2">
    <source>
        <dbReference type="ARBA" id="ARBA00011838"/>
    </source>
</evidence>
<evidence type="ECO:0000256" key="5">
    <source>
        <dbReference type="ARBA" id="ARBA00025388"/>
    </source>
</evidence>
<keyword evidence="9" id="KW-1185">Reference proteome</keyword>
<dbReference type="STRING" id="280699.M1VCN0"/>
<dbReference type="OMA" id="MYIASSM"/>
<accession>M1VCN0</accession>
<evidence type="ECO:0000256" key="6">
    <source>
        <dbReference type="ARBA" id="ARBA00035205"/>
    </source>
</evidence>
<dbReference type="PANTHER" id="PTHR36427">
    <property type="entry name" value="54S RIBOSOMAL PROTEIN L1, MITOCHONDRIAL"/>
    <property type="match status" value="1"/>
</dbReference>
<keyword evidence="4" id="KW-0687">Ribonucleoprotein</keyword>
<dbReference type="Pfam" id="PF00687">
    <property type="entry name" value="Ribosomal_L1"/>
    <property type="match status" value="1"/>
</dbReference>
<dbReference type="InterPro" id="IPR016095">
    <property type="entry name" value="Ribosomal_uL1_3-a/b-sand"/>
</dbReference>
<dbReference type="KEGG" id="cme:CYME_CMJ235C"/>
<dbReference type="CDD" id="cd00403">
    <property type="entry name" value="Ribosomal_L1"/>
    <property type="match status" value="1"/>
</dbReference>
<reference evidence="8 9" key="1">
    <citation type="journal article" date="2004" name="Nature">
        <title>Genome sequence of the ultrasmall unicellular red alga Cyanidioschyzon merolae 10D.</title>
        <authorList>
            <person name="Matsuzaki M."/>
            <person name="Misumi O."/>
            <person name="Shin-i T."/>
            <person name="Maruyama S."/>
            <person name="Takahara M."/>
            <person name="Miyagishima S."/>
            <person name="Mori T."/>
            <person name="Nishida K."/>
            <person name="Yagisawa F."/>
            <person name="Nishida K."/>
            <person name="Yoshida Y."/>
            <person name="Nishimura Y."/>
            <person name="Nakao S."/>
            <person name="Kobayashi T."/>
            <person name="Momoyama Y."/>
            <person name="Higashiyama T."/>
            <person name="Minoda A."/>
            <person name="Sano M."/>
            <person name="Nomoto H."/>
            <person name="Oishi K."/>
            <person name="Hayashi H."/>
            <person name="Ohta F."/>
            <person name="Nishizaka S."/>
            <person name="Haga S."/>
            <person name="Miura S."/>
            <person name="Morishita T."/>
            <person name="Kabeya Y."/>
            <person name="Terasawa K."/>
            <person name="Suzuki Y."/>
            <person name="Ishii Y."/>
            <person name="Asakawa S."/>
            <person name="Takano H."/>
            <person name="Ohta N."/>
            <person name="Kuroiwa H."/>
            <person name="Tanaka K."/>
            <person name="Shimizu N."/>
            <person name="Sugano S."/>
            <person name="Sato N."/>
            <person name="Nozaki H."/>
            <person name="Ogasawara N."/>
            <person name="Kohara Y."/>
            <person name="Kuroiwa T."/>
        </authorList>
    </citation>
    <scope>NUCLEOTIDE SEQUENCE [LARGE SCALE GENOMIC DNA]</scope>
    <source>
        <strain evidence="8 9">10D</strain>
    </source>
</reference>
<dbReference type="GO" id="GO:0005840">
    <property type="term" value="C:ribosome"/>
    <property type="evidence" value="ECO:0007669"/>
    <property type="project" value="UniProtKB-KW"/>
</dbReference>
<dbReference type="Gene3D" id="3.30.190.20">
    <property type="match status" value="1"/>
</dbReference>
<proteinExistence type="inferred from homology"/>
<dbReference type="GeneID" id="16993940"/>
<dbReference type="InterPro" id="IPR028364">
    <property type="entry name" value="Ribosomal_uL1/biogenesis"/>
</dbReference>
<organism evidence="8 9">
    <name type="scientific">Cyanidioschyzon merolae (strain NIES-3377 / 10D)</name>
    <name type="common">Unicellular red alga</name>
    <dbReference type="NCBI Taxonomy" id="280699"/>
    <lineage>
        <taxon>Eukaryota</taxon>
        <taxon>Rhodophyta</taxon>
        <taxon>Bangiophyceae</taxon>
        <taxon>Cyanidiales</taxon>
        <taxon>Cyanidiaceae</taxon>
        <taxon>Cyanidioschyzon</taxon>
    </lineage>
</organism>
<evidence type="ECO:0000256" key="4">
    <source>
        <dbReference type="ARBA" id="ARBA00023274"/>
    </source>
</evidence>
<dbReference type="PANTHER" id="PTHR36427:SF3">
    <property type="entry name" value="LARGE RIBOSOMAL SUBUNIT PROTEIN UL1M"/>
    <property type="match status" value="1"/>
</dbReference>
<comment type="function">
    <text evidence="5">Binds directly to 23S rRNA. Might be involved in E site tRNA release.</text>
</comment>
<dbReference type="InterPro" id="IPR023674">
    <property type="entry name" value="Ribosomal_uL1-like"/>
</dbReference>
<gene>
    <name evidence="8" type="ORF">CYME_CMJ235C</name>
</gene>
<evidence type="ECO:0000313" key="8">
    <source>
        <dbReference type="EMBL" id="BAM80347.1"/>
    </source>
</evidence>
<sequence>MGILYRTLLRSQLRGVFAQHRTSFHPECRELKCPHPGLRTLSSAHAHRTALADTYEEPRNLRDAIDACLVNARKRFDETVDLCVQLNLDVRKPEHNLRGLVRLPAGVPKVPRVAVFTTLPSEAEEARAHGAALVGAAELVSHIQTNGITFERCLATPEALSYVARVARQLGPRGLVPSEKLGTVGVEIGDLVDMALSSVQFRTDAYGQVHVPVGKVSFGPERIQDNVMAVVQHLLRVKPDTVRRRYLLGATLSRTQGPGIEVAVASMMDR</sequence>
<dbReference type="Gramene" id="CMJ235CT">
    <property type="protein sequence ID" value="CMJ235CT"/>
    <property type="gene ID" value="CMJ235C"/>
</dbReference>
<dbReference type="Gene3D" id="3.40.50.790">
    <property type="match status" value="1"/>
</dbReference>
<dbReference type="AlphaFoldDB" id="M1VCN0"/>
<comment type="subunit">
    <text evidence="2">Part of the 50S ribosomal subunit.</text>
</comment>
<comment type="similarity">
    <text evidence="1">Belongs to the universal ribosomal protein uL1 family.</text>
</comment>
<keyword evidence="3 8" id="KW-0689">Ribosomal protein</keyword>
<protein>
    <recommendedName>
        <fullName evidence="6">Large ribosomal subunit protein uL1c</fullName>
    </recommendedName>
    <alternativeName>
        <fullName evidence="7">50S ribosomal protein L1, chloroplastic</fullName>
    </alternativeName>
</protein>
<name>M1VCN0_CYAM1</name>
<dbReference type="GO" id="GO:1990904">
    <property type="term" value="C:ribonucleoprotein complex"/>
    <property type="evidence" value="ECO:0007669"/>
    <property type="project" value="UniProtKB-KW"/>
</dbReference>
<dbReference type="HOGENOM" id="CLU_062853_0_0_1"/>
<reference evidence="8 9" key="2">
    <citation type="journal article" date="2007" name="BMC Biol.">
        <title>A 100%-complete sequence reveals unusually simple genomic features in the hot-spring red alga Cyanidioschyzon merolae.</title>
        <authorList>
            <person name="Nozaki H."/>
            <person name="Takano H."/>
            <person name="Misumi O."/>
            <person name="Terasawa K."/>
            <person name="Matsuzaki M."/>
            <person name="Maruyama S."/>
            <person name="Nishida K."/>
            <person name="Yagisawa F."/>
            <person name="Yoshida Y."/>
            <person name="Fujiwara T."/>
            <person name="Takio S."/>
            <person name="Tamura K."/>
            <person name="Chung S.J."/>
            <person name="Nakamura S."/>
            <person name="Kuroiwa H."/>
            <person name="Tanaka K."/>
            <person name="Sato N."/>
            <person name="Kuroiwa T."/>
        </authorList>
    </citation>
    <scope>NUCLEOTIDE SEQUENCE [LARGE SCALE GENOMIC DNA]</scope>
    <source>
        <strain evidence="8 9">10D</strain>
    </source>
</reference>
<dbReference type="EMBL" id="AP006492">
    <property type="protein sequence ID" value="BAM80347.1"/>
    <property type="molecule type" value="Genomic_DNA"/>
</dbReference>
<dbReference type="Proteomes" id="UP000007014">
    <property type="component" value="Chromosome 10"/>
</dbReference>